<dbReference type="PROSITE" id="PS01135">
    <property type="entry name" value="FTSZ_2"/>
    <property type="match status" value="1"/>
</dbReference>
<dbReference type="PRINTS" id="PR00423">
    <property type="entry name" value="CELLDVISFTSZ"/>
</dbReference>
<sequence>MIGVTAYIGAVTQKCGSGLPQLKCSANSHSVNQFHSKDSFLNLHPEISMLRGETSTTMINPKQDSSSGNVTESVRDLSTLNNYSEAKIKVIGGGGGGSNAVNRMIESEMKGVEFWIVNTDIQAMRMSPIFPEHRLQIGGELTRGLGAGGNPEVGMSAANESKAAIEEAVDGADMVFVTAGMGGGTGTGGAPVIAGIAKSMGILTVGIVTTPFSFEGRRRAVQAQEGIAALRENVDTLIVIPKDKLLTAVSPSTPVTDAFNLADDILRQGVRGISDIITIPGLVNVDFADVRAIMASAGSSLMGIGTATGIANLVGQADSNRRSSSSFLEGGAVEIPEFLRKKGRSRYPRA</sequence>
<dbReference type="SUPFAM" id="SSF52490">
    <property type="entry name" value="Tubulin nucleotide-binding domain-like"/>
    <property type="match status" value="1"/>
</dbReference>
<dbReference type="FunFam" id="3.40.50.1440:FF:000001">
    <property type="entry name" value="Cell division protein FtsZ"/>
    <property type="match status" value="1"/>
</dbReference>
<keyword evidence="6" id="KW-1185">Reference proteome</keyword>
<dbReference type="Gene3D" id="3.40.50.1440">
    <property type="entry name" value="Tubulin/FtsZ, GTPase domain"/>
    <property type="match status" value="1"/>
</dbReference>
<dbReference type="CDD" id="cd02201">
    <property type="entry name" value="FtsZ_type1"/>
    <property type="match status" value="1"/>
</dbReference>
<dbReference type="InterPro" id="IPR003008">
    <property type="entry name" value="Tubulin_FtsZ_GTPase"/>
</dbReference>
<evidence type="ECO:0000256" key="2">
    <source>
        <dbReference type="ARBA" id="ARBA00022741"/>
    </source>
</evidence>
<gene>
    <name evidence="5" type="ORF">SASPL_154407</name>
</gene>
<protein>
    <recommendedName>
        <fullName evidence="4">Tubulin/FtsZ GTPase domain-containing protein</fullName>
    </recommendedName>
</protein>
<evidence type="ECO:0000256" key="3">
    <source>
        <dbReference type="ARBA" id="ARBA00023134"/>
    </source>
</evidence>
<dbReference type="Proteomes" id="UP000298416">
    <property type="component" value="Unassembled WGS sequence"/>
</dbReference>
<evidence type="ECO:0000259" key="4">
    <source>
        <dbReference type="SMART" id="SM00864"/>
    </source>
</evidence>
<dbReference type="InterPro" id="IPR000158">
    <property type="entry name" value="Cell_div_FtsZ"/>
</dbReference>
<dbReference type="InterPro" id="IPR020805">
    <property type="entry name" value="Cell_div_FtsZ_CS"/>
</dbReference>
<dbReference type="InterPro" id="IPR045061">
    <property type="entry name" value="FtsZ/CetZ"/>
</dbReference>
<dbReference type="EMBL" id="PNBA02000022">
    <property type="protein sequence ID" value="KAG6385571.1"/>
    <property type="molecule type" value="Genomic_DNA"/>
</dbReference>
<name>A0A8X8YYP6_SALSN</name>
<reference evidence="5" key="1">
    <citation type="submission" date="2018-01" db="EMBL/GenBank/DDBJ databases">
        <authorList>
            <person name="Mao J.F."/>
        </authorList>
    </citation>
    <scope>NUCLEOTIDE SEQUENCE</scope>
    <source>
        <strain evidence="5">Huo1</strain>
        <tissue evidence="5">Leaf</tissue>
    </source>
</reference>
<comment type="caution">
    <text evidence="5">The sequence shown here is derived from an EMBL/GenBank/DDBJ whole genome shotgun (WGS) entry which is preliminary data.</text>
</comment>
<dbReference type="InterPro" id="IPR008280">
    <property type="entry name" value="Tub_FtsZ_C"/>
</dbReference>
<reference evidence="5" key="2">
    <citation type="submission" date="2020-08" db="EMBL/GenBank/DDBJ databases">
        <title>Plant Genome Project.</title>
        <authorList>
            <person name="Zhang R.-G."/>
        </authorList>
    </citation>
    <scope>NUCLEOTIDE SEQUENCE</scope>
    <source>
        <strain evidence="5">Huo1</strain>
        <tissue evidence="5">Leaf</tissue>
    </source>
</reference>
<accession>A0A8X8YYP6</accession>
<keyword evidence="2" id="KW-0547">Nucleotide-binding</keyword>
<dbReference type="SMART" id="SM00864">
    <property type="entry name" value="Tubulin"/>
    <property type="match status" value="1"/>
</dbReference>
<dbReference type="Pfam" id="PF00091">
    <property type="entry name" value="Tubulin"/>
    <property type="match status" value="1"/>
</dbReference>
<dbReference type="AlphaFoldDB" id="A0A8X8YYP6"/>
<feature type="domain" description="Tubulin/FtsZ GTPase" evidence="4">
    <location>
        <begin position="87"/>
        <end position="281"/>
    </location>
</feature>
<evidence type="ECO:0000313" key="5">
    <source>
        <dbReference type="EMBL" id="KAG6385571.1"/>
    </source>
</evidence>
<dbReference type="GO" id="GO:0010020">
    <property type="term" value="P:chloroplast fission"/>
    <property type="evidence" value="ECO:0007669"/>
    <property type="project" value="TreeGrafter"/>
</dbReference>
<dbReference type="InterPro" id="IPR036525">
    <property type="entry name" value="Tubulin/FtsZ_GTPase_sf"/>
</dbReference>
<evidence type="ECO:0000256" key="1">
    <source>
        <dbReference type="ARBA" id="ARBA00009690"/>
    </source>
</evidence>
<dbReference type="HAMAP" id="MF_00909">
    <property type="entry name" value="FtsZ"/>
    <property type="match status" value="1"/>
</dbReference>
<dbReference type="GO" id="GO:0009507">
    <property type="term" value="C:chloroplast"/>
    <property type="evidence" value="ECO:0007669"/>
    <property type="project" value="TreeGrafter"/>
</dbReference>
<dbReference type="SUPFAM" id="SSF55307">
    <property type="entry name" value="Tubulin C-terminal domain-like"/>
    <property type="match status" value="1"/>
</dbReference>
<dbReference type="PANTHER" id="PTHR30314">
    <property type="entry name" value="CELL DIVISION PROTEIN FTSZ-RELATED"/>
    <property type="match status" value="1"/>
</dbReference>
<organism evidence="5">
    <name type="scientific">Salvia splendens</name>
    <name type="common">Scarlet sage</name>
    <dbReference type="NCBI Taxonomy" id="180675"/>
    <lineage>
        <taxon>Eukaryota</taxon>
        <taxon>Viridiplantae</taxon>
        <taxon>Streptophyta</taxon>
        <taxon>Embryophyta</taxon>
        <taxon>Tracheophyta</taxon>
        <taxon>Spermatophyta</taxon>
        <taxon>Magnoliopsida</taxon>
        <taxon>eudicotyledons</taxon>
        <taxon>Gunneridae</taxon>
        <taxon>Pentapetalae</taxon>
        <taxon>asterids</taxon>
        <taxon>lamiids</taxon>
        <taxon>Lamiales</taxon>
        <taxon>Lamiaceae</taxon>
        <taxon>Nepetoideae</taxon>
        <taxon>Mentheae</taxon>
        <taxon>Salviinae</taxon>
        <taxon>Salvia</taxon>
        <taxon>Salvia subgen. Calosphace</taxon>
        <taxon>core Calosphace</taxon>
    </lineage>
</organism>
<comment type="similarity">
    <text evidence="1">Belongs to the FtsZ family.</text>
</comment>
<proteinExistence type="inferred from homology"/>
<dbReference type="GO" id="GO:0005525">
    <property type="term" value="F:GTP binding"/>
    <property type="evidence" value="ECO:0007669"/>
    <property type="project" value="UniProtKB-KW"/>
</dbReference>
<keyword evidence="3" id="KW-0342">GTP-binding</keyword>
<evidence type="ECO:0000313" key="6">
    <source>
        <dbReference type="Proteomes" id="UP000298416"/>
    </source>
</evidence>
<dbReference type="NCBIfam" id="TIGR00065">
    <property type="entry name" value="ftsZ"/>
    <property type="match status" value="1"/>
</dbReference>
<dbReference type="PANTHER" id="PTHR30314:SF3">
    <property type="entry name" value="MITOCHONDRIAL DIVISION PROTEIN FSZA"/>
    <property type="match status" value="1"/>
</dbReference>
<dbReference type="GO" id="GO:0003924">
    <property type="term" value="F:GTPase activity"/>
    <property type="evidence" value="ECO:0007669"/>
    <property type="project" value="InterPro"/>
</dbReference>